<evidence type="ECO:0000256" key="10">
    <source>
        <dbReference type="SAM" id="Phobius"/>
    </source>
</evidence>
<dbReference type="Gene3D" id="1.20.5.110">
    <property type="match status" value="1"/>
</dbReference>
<dbReference type="GO" id="GO:0016020">
    <property type="term" value="C:membrane"/>
    <property type="evidence" value="ECO:0007669"/>
    <property type="project" value="InterPro"/>
</dbReference>
<evidence type="ECO:0000256" key="6">
    <source>
        <dbReference type="ARBA" id="ARBA00023054"/>
    </source>
</evidence>
<dbReference type="GO" id="GO:0016192">
    <property type="term" value="P:vesicle-mediated transport"/>
    <property type="evidence" value="ECO:0007669"/>
    <property type="project" value="InterPro"/>
</dbReference>
<evidence type="ECO:0000256" key="1">
    <source>
        <dbReference type="ARBA" id="ARBA00009063"/>
    </source>
</evidence>
<feature type="coiled-coil region" evidence="8">
    <location>
        <begin position="488"/>
        <end position="515"/>
    </location>
</feature>
<evidence type="ECO:0000256" key="4">
    <source>
        <dbReference type="ARBA" id="ARBA00022927"/>
    </source>
</evidence>
<evidence type="ECO:0000256" key="9">
    <source>
        <dbReference type="SAM" id="MobiDB-lite"/>
    </source>
</evidence>
<dbReference type="Pfam" id="PF05739">
    <property type="entry name" value="SNARE"/>
    <property type="match status" value="1"/>
</dbReference>
<dbReference type="AlphaFoldDB" id="A0A1R3JNE5"/>
<protein>
    <recommendedName>
        <fullName evidence="11">t-SNARE coiled-coil homology domain-containing protein</fullName>
    </recommendedName>
</protein>
<dbReference type="EMBL" id="AWWV01007458">
    <property type="protein sequence ID" value="OMO96406.1"/>
    <property type="molecule type" value="Genomic_DNA"/>
</dbReference>
<accession>A0A1R3JNE5</accession>
<dbReference type="SMART" id="SM00503">
    <property type="entry name" value="SynN"/>
    <property type="match status" value="1"/>
</dbReference>
<reference evidence="12 13" key="1">
    <citation type="submission" date="2013-09" db="EMBL/GenBank/DDBJ databases">
        <title>Corchorus capsularis genome sequencing.</title>
        <authorList>
            <person name="Alam M."/>
            <person name="Haque M.S."/>
            <person name="Islam M.S."/>
            <person name="Emdad E.M."/>
            <person name="Islam M.M."/>
            <person name="Ahmed B."/>
            <person name="Halim A."/>
            <person name="Hossen Q.M.M."/>
            <person name="Hossain M.Z."/>
            <person name="Ahmed R."/>
            <person name="Khan M.M."/>
            <person name="Islam R."/>
            <person name="Rashid M.M."/>
            <person name="Khan S.A."/>
            <person name="Rahman M.S."/>
            <person name="Alam M."/>
        </authorList>
    </citation>
    <scope>NUCLEOTIDE SEQUENCE [LARGE SCALE GENOMIC DNA]</scope>
    <source>
        <strain evidence="13">cv. CVL-1</strain>
        <tissue evidence="12">Whole seedling</tissue>
    </source>
</reference>
<dbReference type="Gramene" id="OMO96406">
    <property type="protein sequence ID" value="OMO96406"/>
    <property type="gene ID" value="CCACVL1_04972"/>
</dbReference>
<dbReference type="PANTHER" id="PTHR31807">
    <property type="entry name" value="AUGMIN FAMILY MEMBER"/>
    <property type="match status" value="1"/>
</dbReference>
<evidence type="ECO:0000313" key="13">
    <source>
        <dbReference type="Proteomes" id="UP000188268"/>
    </source>
</evidence>
<dbReference type="InterPro" id="IPR010989">
    <property type="entry name" value="SNARE"/>
</dbReference>
<keyword evidence="10" id="KW-1133">Transmembrane helix</keyword>
<dbReference type="FunFam" id="1.20.5.110:FF:000008">
    <property type="entry name" value="Syntaxin 132"/>
    <property type="match status" value="1"/>
</dbReference>
<feature type="domain" description="T-SNARE coiled-coil homology" evidence="11">
    <location>
        <begin position="607"/>
        <end position="669"/>
    </location>
</feature>
<dbReference type="InterPro" id="IPR007573">
    <property type="entry name" value="QWRF"/>
</dbReference>
<evidence type="ECO:0000256" key="2">
    <source>
        <dbReference type="ARBA" id="ARBA00010016"/>
    </source>
</evidence>
<proteinExistence type="inferred from homology"/>
<keyword evidence="10" id="KW-0812">Transmembrane</keyword>
<dbReference type="CDD" id="cd15848">
    <property type="entry name" value="SNARE_syntaxin1-like"/>
    <property type="match status" value="1"/>
</dbReference>
<dbReference type="OrthoDB" id="774923at2759"/>
<dbReference type="CDD" id="cd00179">
    <property type="entry name" value="SynN"/>
    <property type="match status" value="1"/>
</dbReference>
<comment type="similarity">
    <text evidence="2">Belongs to the QWRF family.</text>
</comment>
<evidence type="ECO:0000313" key="12">
    <source>
        <dbReference type="EMBL" id="OMO96406.1"/>
    </source>
</evidence>
<feature type="compositionally biased region" description="Polar residues" evidence="9">
    <location>
        <begin position="159"/>
        <end position="170"/>
    </location>
</feature>
<dbReference type="PROSITE" id="PS00914">
    <property type="entry name" value="SYNTAXIN"/>
    <property type="match status" value="1"/>
</dbReference>
<dbReference type="PANTHER" id="PTHR31807:SF31">
    <property type="entry name" value="QWRF MOTIF PROTEIN (DUF566)-RELATED"/>
    <property type="match status" value="1"/>
</dbReference>
<dbReference type="InterPro" id="IPR006012">
    <property type="entry name" value="Syntaxin/epimorphin_CS"/>
</dbReference>
<dbReference type="GO" id="GO:0008017">
    <property type="term" value="F:microtubule binding"/>
    <property type="evidence" value="ECO:0007669"/>
    <property type="project" value="TreeGrafter"/>
</dbReference>
<gene>
    <name evidence="12" type="ORF">CCACVL1_04972</name>
</gene>
<dbReference type="GO" id="GO:0005737">
    <property type="term" value="C:cytoplasm"/>
    <property type="evidence" value="ECO:0007669"/>
    <property type="project" value="TreeGrafter"/>
</dbReference>
<dbReference type="InterPro" id="IPR000727">
    <property type="entry name" value="T_SNARE_dom"/>
</dbReference>
<dbReference type="PROSITE" id="PS50192">
    <property type="entry name" value="T_SNARE"/>
    <property type="match status" value="1"/>
</dbReference>
<comment type="similarity">
    <text evidence="1 7">Belongs to the syntaxin family.</text>
</comment>
<dbReference type="GO" id="GO:0051225">
    <property type="term" value="P:spindle assembly"/>
    <property type="evidence" value="ECO:0007669"/>
    <property type="project" value="TreeGrafter"/>
</dbReference>
<dbReference type="GO" id="GO:0005484">
    <property type="term" value="F:SNAP receptor activity"/>
    <property type="evidence" value="ECO:0007669"/>
    <property type="project" value="InterPro"/>
</dbReference>
<evidence type="ECO:0000256" key="5">
    <source>
        <dbReference type="ARBA" id="ARBA00022990"/>
    </source>
</evidence>
<feature type="compositionally biased region" description="Low complexity" evidence="9">
    <location>
        <begin position="78"/>
        <end position="91"/>
    </location>
</feature>
<name>A0A1R3JNE5_COCAP</name>
<comment type="caution">
    <text evidence="12">The sequence shown here is derived from an EMBL/GenBank/DDBJ whole genome shotgun (WGS) entry which is preliminary data.</text>
</comment>
<feature type="region of interest" description="Disordered" evidence="9">
    <location>
        <begin position="1"/>
        <end position="98"/>
    </location>
</feature>
<evidence type="ECO:0000256" key="3">
    <source>
        <dbReference type="ARBA" id="ARBA00022448"/>
    </source>
</evidence>
<evidence type="ECO:0000256" key="7">
    <source>
        <dbReference type="RuleBase" id="RU003858"/>
    </source>
</evidence>
<keyword evidence="5" id="KW-0007">Acetylation</keyword>
<keyword evidence="10" id="KW-0472">Membrane</keyword>
<dbReference type="GO" id="GO:0006886">
    <property type="term" value="P:intracellular protein transport"/>
    <property type="evidence" value="ECO:0007669"/>
    <property type="project" value="InterPro"/>
</dbReference>
<keyword evidence="4" id="KW-0653">Protein transport</keyword>
<feature type="region of interest" description="Disordered" evidence="9">
    <location>
        <begin position="159"/>
        <end position="181"/>
    </location>
</feature>
<sequence length="707" mass="79152">MKNDNETAVAEQFLKPRRSKSREVSSRYLSPTSTPTHDSGNQSPSKALSPVRRKSTSIDPRKHRSLDEPGGLLRGLWPSSSPVTTSSSSSSNPKLDTLADHLGNERLKDFLERKSYESRTDNGSVSLTRQRSRTELADSSPKFSKKFTIKNAIKRANSLTGHGTSTSQWALSPGRSGSPPMTVESKVKPLSFSSLRPPNSPSRARGVEKLLNLGLMDLFKSKKSSASQVGSGDAESFHQLKLIYNRWMQWRYANAKADAVNKNINNQVESYLLSGWNSLLTLQHSVLQKKLKLQKEKLEIKMNFILQSQMKALESWAEIERQHLSAISMTKECLHSVICKVPLIEGAKVDAQSASMALRNASDFTISIKSILTNFSPATEEAVSLLSELAKVVAEEKLLLEECLELLKMIYTLEKYSDLKQQAYLDDLEAGKETVNLDKFFEDVDNVKEDMRVVEQLYKRLHDSNEETKAAHTAKAMKDLRARMDSDVEQVLKRVKLIKKKLEALEKSNAAHQKLPGCGPGSSSERTRTSVVGGLGNKLKDMMDDFQNLRAKMTAEYKETVERRYFTVTGQKSDEEMIENLIASGESETFFQKAIQEQGRGQIVDTISEIQERHDAIKEIEKNLIELHQLFLDMAVLVAAQGHQLNDIERHVAQASSFVMRGTGELEVAKEYQKSSRKWGCIAIAIAVFLVVLILFPILSSAIIKNT</sequence>
<keyword evidence="13" id="KW-1185">Reference proteome</keyword>
<feature type="region of interest" description="Disordered" evidence="9">
    <location>
        <begin position="113"/>
        <end position="139"/>
    </location>
</feature>
<dbReference type="SUPFAM" id="SSF47661">
    <property type="entry name" value="t-snare proteins"/>
    <property type="match status" value="1"/>
</dbReference>
<organism evidence="12 13">
    <name type="scientific">Corchorus capsularis</name>
    <name type="common">Jute</name>
    <dbReference type="NCBI Taxonomy" id="210143"/>
    <lineage>
        <taxon>Eukaryota</taxon>
        <taxon>Viridiplantae</taxon>
        <taxon>Streptophyta</taxon>
        <taxon>Embryophyta</taxon>
        <taxon>Tracheophyta</taxon>
        <taxon>Spermatophyta</taxon>
        <taxon>Magnoliopsida</taxon>
        <taxon>eudicotyledons</taxon>
        <taxon>Gunneridae</taxon>
        <taxon>Pentapetalae</taxon>
        <taxon>rosids</taxon>
        <taxon>malvids</taxon>
        <taxon>Malvales</taxon>
        <taxon>Malvaceae</taxon>
        <taxon>Grewioideae</taxon>
        <taxon>Apeibeae</taxon>
        <taxon>Corchorus</taxon>
    </lineage>
</organism>
<dbReference type="STRING" id="210143.A0A1R3JNE5"/>
<dbReference type="Gene3D" id="1.20.58.70">
    <property type="match status" value="1"/>
</dbReference>
<dbReference type="InterPro" id="IPR006011">
    <property type="entry name" value="Syntaxin_N"/>
</dbReference>
<keyword evidence="6 8" id="KW-0175">Coiled coil</keyword>
<dbReference type="Pfam" id="PF04484">
    <property type="entry name" value="QWRF"/>
    <property type="match status" value="1"/>
</dbReference>
<dbReference type="GO" id="GO:0005880">
    <property type="term" value="C:nuclear microtubule"/>
    <property type="evidence" value="ECO:0007669"/>
    <property type="project" value="TreeGrafter"/>
</dbReference>
<dbReference type="FunFam" id="1.20.58.70:FF:000003">
    <property type="entry name" value="Qa-SNARE, Sso1/Syntaxin1-type, SYP12A-group"/>
    <property type="match status" value="1"/>
</dbReference>
<keyword evidence="3" id="KW-0813">Transport</keyword>
<dbReference type="SMART" id="SM00397">
    <property type="entry name" value="t_SNARE"/>
    <property type="match status" value="1"/>
</dbReference>
<dbReference type="Pfam" id="PF00804">
    <property type="entry name" value="Syntaxin"/>
    <property type="match status" value="1"/>
</dbReference>
<evidence type="ECO:0000256" key="8">
    <source>
        <dbReference type="SAM" id="Coils"/>
    </source>
</evidence>
<evidence type="ECO:0000259" key="11">
    <source>
        <dbReference type="PROSITE" id="PS50192"/>
    </source>
</evidence>
<feature type="compositionally biased region" description="Polar residues" evidence="9">
    <location>
        <begin position="27"/>
        <end position="46"/>
    </location>
</feature>
<dbReference type="Proteomes" id="UP000188268">
    <property type="component" value="Unassembled WGS sequence"/>
</dbReference>
<feature type="transmembrane region" description="Helical" evidence="10">
    <location>
        <begin position="682"/>
        <end position="704"/>
    </location>
</feature>